<gene>
    <name evidence="2" type="ORF">C7378_1476</name>
</gene>
<feature type="transmembrane region" description="Helical" evidence="1">
    <location>
        <begin position="65"/>
        <end position="86"/>
    </location>
</feature>
<sequence length="228" mass="25238">MRSYRYLDTLTIGFIVVLLVSNLVGPKICQIGPLKVSGAQLLFPITYICGDIFTEVYGYAASRRAIWLGFFAMALLSGMGALAVALPAAPGWKDQQAFATVFRLVPRFAVASLVAYWAGEFTNSYTLAKMKLFTRGRWLWTRTIGSTITGQAVDTATVIVIAFWGISWRTIGILILSSYFTKVVYEVLATPLTYLVVNQLKRVEKVDAFDQATDFNPFAVLSRSSTEL</sequence>
<dbReference type="Pfam" id="PF02592">
    <property type="entry name" value="Vut_1"/>
    <property type="match status" value="1"/>
</dbReference>
<dbReference type="OrthoDB" id="9805479at2"/>
<dbReference type="NCBIfam" id="TIGR00697">
    <property type="entry name" value="queuosine precursor transporter"/>
    <property type="match status" value="1"/>
</dbReference>
<keyword evidence="1" id="KW-1003">Cell membrane</keyword>
<keyword evidence="1" id="KW-0472">Membrane</keyword>
<feature type="transmembrane region" description="Helical" evidence="1">
    <location>
        <begin position="139"/>
        <end position="165"/>
    </location>
</feature>
<keyword evidence="1" id="KW-0813">Transport</keyword>
<keyword evidence="1" id="KW-1133">Transmembrane helix</keyword>
<name>A0A4R1L6P1_9BACT</name>
<accession>A0A4R1L6P1</accession>
<proteinExistence type="inferred from homology"/>
<keyword evidence="1" id="KW-0812">Transmembrane</keyword>
<dbReference type="GO" id="GO:0022857">
    <property type="term" value="F:transmembrane transporter activity"/>
    <property type="evidence" value="ECO:0007669"/>
    <property type="project" value="UniProtKB-UniRule"/>
</dbReference>
<dbReference type="AlphaFoldDB" id="A0A4R1L6P1"/>
<evidence type="ECO:0000256" key="1">
    <source>
        <dbReference type="HAMAP-Rule" id="MF_02088"/>
    </source>
</evidence>
<dbReference type="RefSeq" id="WP_131994039.1">
    <property type="nucleotide sequence ID" value="NZ_SMGK01000002.1"/>
</dbReference>
<feature type="transmembrane region" description="Helical" evidence="1">
    <location>
        <begin position="171"/>
        <end position="197"/>
    </location>
</feature>
<dbReference type="EMBL" id="SMGK01000002">
    <property type="protein sequence ID" value="TCK73858.1"/>
    <property type="molecule type" value="Genomic_DNA"/>
</dbReference>
<dbReference type="PANTHER" id="PTHR34300">
    <property type="entry name" value="QUEUOSINE PRECURSOR TRANSPORTER-RELATED"/>
    <property type="match status" value="1"/>
</dbReference>
<dbReference type="HAMAP" id="MF_02088">
    <property type="entry name" value="Q_prec_transport"/>
    <property type="match status" value="1"/>
</dbReference>
<protein>
    <recommendedName>
        <fullName evidence="1">Probable queuosine precursor transporter</fullName>
        <shortName evidence="1">Q precursor transporter</shortName>
    </recommendedName>
</protein>
<dbReference type="InterPro" id="IPR003744">
    <property type="entry name" value="YhhQ"/>
</dbReference>
<comment type="function">
    <text evidence="1">Involved in the import of queuosine (Q) precursors, required for Q precursor salvage.</text>
</comment>
<feature type="transmembrane region" description="Helical" evidence="1">
    <location>
        <begin position="98"/>
        <end position="118"/>
    </location>
</feature>
<comment type="similarity">
    <text evidence="1">Belongs to the vitamin uptake transporter (VUT/ECF) (TC 2.A.88) family. Q precursor transporter subfamily.</text>
</comment>
<dbReference type="Proteomes" id="UP000295210">
    <property type="component" value="Unassembled WGS sequence"/>
</dbReference>
<keyword evidence="3" id="KW-1185">Reference proteome</keyword>
<feature type="transmembrane region" description="Helical" evidence="1">
    <location>
        <begin position="36"/>
        <end position="53"/>
    </location>
</feature>
<dbReference type="GO" id="GO:0005886">
    <property type="term" value="C:plasma membrane"/>
    <property type="evidence" value="ECO:0007669"/>
    <property type="project" value="UniProtKB-SubCell"/>
</dbReference>
<comment type="caution">
    <text evidence="2">The sequence shown here is derived from an EMBL/GenBank/DDBJ whole genome shotgun (WGS) entry which is preliminary data.</text>
</comment>
<dbReference type="PANTHER" id="PTHR34300:SF2">
    <property type="entry name" value="QUEUOSINE PRECURSOR TRANSPORTER-RELATED"/>
    <property type="match status" value="1"/>
</dbReference>
<comment type="subcellular location">
    <subcellularLocation>
        <location evidence="1">Cell membrane</location>
        <topology evidence="1">Multi-pass membrane protein</topology>
    </subcellularLocation>
</comment>
<reference evidence="2 3" key="1">
    <citation type="submission" date="2019-03" db="EMBL/GenBank/DDBJ databases">
        <title>Genomic Encyclopedia of Type Strains, Phase IV (KMG-IV): sequencing the most valuable type-strain genomes for metagenomic binning, comparative biology and taxonomic classification.</title>
        <authorList>
            <person name="Goeker M."/>
        </authorList>
    </citation>
    <scope>NUCLEOTIDE SEQUENCE [LARGE SCALE GENOMIC DNA]</scope>
    <source>
        <strain evidence="2 3">DSM 103428</strain>
    </source>
</reference>
<evidence type="ECO:0000313" key="3">
    <source>
        <dbReference type="Proteomes" id="UP000295210"/>
    </source>
</evidence>
<organism evidence="2 3">
    <name type="scientific">Acidipila rosea</name>
    <dbReference type="NCBI Taxonomy" id="768535"/>
    <lineage>
        <taxon>Bacteria</taxon>
        <taxon>Pseudomonadati</taxon>
        <taxon>Acidobacteriota</taxon>
        <taxon>Terriglobia</taxon>
        <taxon>Terriglobales</taxon>
        <taxon>Acidobacteriaceae</taxon>
        <taxon>Acidipila</taxon>
    </lineage>
</organism>
<evidence type="ECO:0000313" key="2">
    <source>
        <dbReference type="EMBL" id="TCK73858.1"/>
    </source>
</evidence>